<dbReference type="FunFam" id="4.10.1000.10:FF:000050">
    <property type="entry name" value="AGAP008634-PA"/>
    <property type="match status" value="1"/>
</dbReference>
<comment type="subcellular location">
    <subcellularLocation>
        <location evidence="2">Cytoplasm</location>
    </subcellularLocation>
    <subcellularLocation>
        <location evidence="1">Nucleus</location>
    </subcellularLocation>
</comment>
<evidence type="ECO:0000256" key="2">
    <source>
        <dbReference type="ARBA" id="ARBA00004496"/>
    </source>
</evidence>
<accession>A0A9B2JH79</accession>
<protein>
    <recommendedName>
        <fullName evidence="4">Zinc finger CCCH domain-containing protein 15</fullName>
    </recommendedName>
</protein>
<dbReference type="InterPro" id="IPR000571">
    <property type="entry name" value="Znf_CCCH"/>
</dbReference>
<evidence type="ECO:0000313" key="16">
    <source>
        <dbReference type="Proteomes" id="UP000835206"/>
    </source>
</evidence>
<feature type="zinc finger region" description="C3H1-type" evidence="12">
    <location>
        <begin position="207"/>
        <end position="244"/>
    </location>
</feature>
<evidence type="ECO:0000259" key="15">
    <source>
        <dbReference type="PROSITE" id="PS50103"/>
    </source>
</evidence>
<dbReference type="GO" id="GO:0005829">
    <property type="term" value="C:cytosol"/>
    <property type="evidence" value="ECO:0007669"/>
    <property type="project" value="TreeGrafter"/>
</dbReference>
<keyword evidence="11" id="KW-0539">Nucleus</keyword>
<dbReference type="GO" id="GO:0002181">
    <property type="term" value="P:cytoplasmic translation"/>
    <property type="evidence" value="ECO:0007669"/>
    <property type="project" value="TreeGrafter"/>
</dbReference>
<feature type="coiled-coil region" evidence="13">
    <location>
        <begin position="411"/>
        <end position="438"/>
    </location>
</feature>
<evidence type="ECO:0000256" key="10">
    <source>
        <dbReference type="ARBA" id="ARBA00023054"/>
    </source>
</evidence>
<keyword evidence="8 12" id="KW-0863">Zinc-finger</keyword>
<dbReference type="InterPro" id="IPR036855">
    <property type="entry name" value="Znf_CCCH_sf"/>
</dbReference>
<dbReference type="RefSeq" id="XP_012166294.3">
    <property type="nucleotide sequence ID" value="XM_012310904.3"/>
</dbReference>
<feature type="zinc finger region" description="C3H1-type" evidence="12">
    <location>
        <begin position="134"/>
        <end position="161"/>
    </location>
</feature>
<dbReference type="Gene3D" id="4.10.1000.10">
    <property type="entry name" value="Zinc finger, CCCH-type"/>
    <property type="match status" value="1"/>
</dbReference>
<organism evidence="16 17">
    <name type="scientific">Bombus terrestris</name>
    <name type="common">Buff-tailed bumblebee</name>
    <name type="synonym">Apis terrestris</name>
    <dbReference type="NCBI Taxonomy" id="30195"/>
    <lineage>
        <taxon>Eukaryota</taxon>
        <taxon>Metazoa</taxon>
        <taxon>Ecdysozoa</taxon>
        <taxon>Arthropoda</taxon>
        <taxon>Hexapoda</taxon>
        <taxon>Insecta</taxon>
        <taxon>Pterygota</taxon>
        <taxon>Neoptera</taxon>
        <taxon>Endopterygota</taxon>
        <taxon>Hymenoptera</taxon>
        <taxon>Apocrita</taxon>
        <taxon>Aculeata</taxon>
        <taxon>Apoidea</taxon>
        <taxon>Anthophila</taxon>
        <taxon>Apidae</taxon>
        <taxon>Bombus</taxon>
        <taxon>Bombus</taxon>
    </lineage>
</organism>
<keyword evidence="16" id="KW-1185">Reference proteome</keyword>
<keyword evidence="5" id="KW-0963">Cytoplasm</keyword>
<evidence type="ECO:0000256" key="11">
    <source>
        <dbReference type="ARBA" id="ARBA00023242"/>
    </source>
</evidence>
<feature type="region of interest" description="Disordered" evidence="14">
    <location>
        <begin position="39"/>
        <end position="58"/>
    </location>
</feature>
<evidence type="ECO:0000256" key="9">
    <source>
        <dbReference type="ARBA" id="ARBA00022833"/>
    </source>
</evidence>
<dbReference type="SUPFAM" id="SSF90229">
    <property type="entry name" value="CCCH zinc finger"/>
    <property type="match status" value="1"/>
</dbReference>
<evidence type="ECO:0000256" key="1">
    <source>
        <dbReference type="ARBA" id="ARBA00004123"/>
    </source>
</evidence>
<name>A0A9B2JH79_BOMTE</name>
<dbReference type="GeneID" id="100647923"/>
<evidence type="ECO:0000256" key="3">
    <source>
        <dbReference type="ARBA" id="ARBA00010043"/>
    </source>
</evidence>
<evidence type="ECO:0000256" key="5">
    <source>
        <dbReference type="ARBA" id="ARBA00022490"/>
    </source>
</evidence>
<keyword evidence="10 13" id="KW-0175">Coiled coil</keyword>
<dbReference type="GO" id="GO:0008270">
    <property type="term" value="F:zinc ion binding"/>
    <property type="evidence" value="ECO:0007669"/>
    <property type="project" value="UniProtKB-KW"/>
</dbReference>
<dbReference type="Proteomes" id="UP000835206">
    <property type="component" value="Chromosome 1"/>
</dbReference>
<sequence>MDVYVYELFHDSEVNFCTFVSSVIKFSIFAIRKYRKANEMPPKKAPAPSKKAEQKKKEKVIEDKTFGIKNKKGAKQQKFIQQVEKQVKSGGVNSRKLEDPNIKKLEKEKKLKEQKELALIFKPVQTQKIDKGTDPKSVVCAFFKQGQCTKGDKCKFSHDLSIERKAEKRSLYCDMRDDDKETDTMDKWDEDKLKEVVEKKHGSGNRPTTDIICKHFLEAVEKSKYGWFWECPSGQKCIYRHALPPGFVLKKDKKKEDKKDEISLEDLIETERANLGANQTKITLETFLAWKKRKLKEKKEQALKDEEKRRNDYKAGRQVGISGREMFYFNPELAAGDGIDDGDEAISSYVREEDETEEKVEYRELDMDRLALEASEIDTSGITVAGADRLKNNKDINNESGSTVTVGEGAAALAINENLFKEEDLEGLEEELEDLDLEE</sequence>
<dbReference type="InterPro" id="IPR032378">
    <property type="entry name" value="ZC3H15/TMA46_C"/>
</dbReference>
<evidence type="ECO:0000256" key="13">
    <source>
        <dbReference type="SAM" id="Coils"/>
    </source>
</evidence>
<dbReference type="OrthoDB" id="278280at2759"/>
<comment type="similarity">
    <text evidence="3">Belongs to the ZC3H15/TMA46 family.</text>
</comment>
<dbReference type="PANTHER" id="PTHR12681">
    <property type="entry name" value="ZINC FINGER-CONTAINING PROTEIN P48ZNF"/>
    <property type="match status" value="1"/>
</dbReference>
<dbReference type="GO" id="GO:0003729">
    <property type="term" value="F:mRNA binding"/>
    <property type="evidence" value="ECO:0007669"/>
    <property type="project" value="TreeGrafter"/>
</dbReference>
<keyword evidence="6 12" id="KW-0479">Metal-binding</keyword>
<keyword evidence="7" id="KW-0677">Repeat</keyword>
<dbReference type="PANTHER" id="PTHR12681:SF0">
    <property type="entry name" value="ZINC FINGER CCCH DOMAIN-CONTAINING PROTEIN 15"/>
    <property type="match status" value="1"/>
</dbReference>
<feature type="domain" description="C3H1-type" evidence="15">
    <location>
        <begin position="134"/>
        <end position="161"/>
    </location>
</feature>
<dbReference type="PROSITE" id="PS50103">
    <property type="entry name" value="ZF_C3H1"/>
    <property type="match status" value="2"/>
</dbReference>
<reference evidence="17" key="1">
    <citation type="submission" date="2025-08" db="UniProtKB">
        <authorList>
            <consortium name="RefSeq"/>
        </authorList>
    </citation>
    <scope>IDENTIFICATION</scope>
</reference>
<dbReference type="KEGG" id="bter:100647923"/>
<gene>
    <name evidence="17" type="primary">LOC100647923</name>
</gene>
<keyword evidence="9 12" id="KW-0862">Zinc</keyword>
<proteinExistence type="inferred from homology"/>
<dbReference type="Gene3D" id="6.20.400.10">
    <property type="match status" value="1"/>
</dbReference>
<evidence type="ECO:0000256" key="6">
    <source>
        <dbReference type="ARBA" id="ARBA00022723"/>
    </source>
</evidence>
<evidence type="ECO:0000256" key="4">
    <source>
        <dbReference type="ARBA" id="ARBA00015073"/>
    </source>
</evidence>
<dbReference type="SMART" id="SM00356">
    <property type="entry name" value="ZnF_C3H1"/>
    <property type="match status" value="2"/>
</dbReference>
<dbReference type="GO" id="GO:0005634">
    <property type="term" value="C:nucleus"/>
    <property type="evidence" value="ECO:0007669"/>
    <property type="project" value="UniProtKB-SubCell"/>
</dbReference>
<feature type="domain" description="C3H1-type" evidence="15">
    <location>
        <begin position="207"/>
        <end position="244"/>
    </location>
</feature>
<evidence type="ECO:0000313" key="17">
    <source>
        <dbReference type="RefSeq" id="XP_012166294.3"/>
    </source>
</evidence>
<dbReference type="Pfam" id="PF00642">
    <property type="entry name" value="zf-CCCH"/>
    <property type="match status" value="1"/>
</dbReference>
<evidence type="ECO:0000256" key="8">
    <source>
        <dbReference type="ARBA" id="ARBA00022771"/>
    </source>
</evidence>
<evidence type="ECO:0000256" key="7">
    <source>
        <dbReference type="ARBA" id="ARBA00022737"/>
    </source>
</evidence>
<dbReference type="AlphaFoldDB" id="A0A9B2JH79"/>
<evidence type="ECO:0000256" key="14">
    <source>
        <dbReference type="SAM" id="MobiDB-lite"/>
    </source>
</evidence>
<evidence type="ECO:0000256" key="12">
    <source>
        <dbReference type="PROSITE-ProRule" id="PRU00723"/>
    </source>
</evidence>
<dbReference type="Pfam" id="PF16543">
    <property type="entry name" value="DFRP_C"/>
    <property type="match status" value="1"/>
</dbReference>